<feature type="region of interest" description="Disordered" evidence="1">
    <location>
        <begin position="81"/>
        <end position="106"/>
    </location>
</feature>
<organism evidence="2 3">
    <name type="scientific">Agrocybe chaxingu</name>
    <dbReference type="NCBI Taxonomy" id="84603"/>
    <lineage>
        <taxon>Eukaryota</taxon>
        <taxon>Fungi</taxon>
        <taxon>Dikarya</taxon>
        <taxon>Basidiomycota</taxon>
        <taxon>Agaricomycotina</taxon>
        <taxon>Agaricomycetes</taxon>
        <taxon>Agaricomycetidae</taxon>
        <taxon>Agaricales</taxon>
        <taxon>Agaricineae</taxon>
        <taxon>Strophariaceae</taxon>
        <taxon>Agrocybe</taxon>
    </lineage>
</organism>
<name>A0A9W8JQR4_9AGAR</name>
<gene>
    <name evidence="2" type="ORF">NLJ89_g12305</name>
</gene>
<dbReference type="AlphaFoldDB" id="A0A9W8JQR4"/>
<protein>
    <submittedName>
        <fullName evidence="2">Uncharacterized protein</fullName>
    </submittedName>
</protein>
<dbReference type="Proteomes" id="UP001148786">
    <property type="component" value="Unassembled WGS sequence"/>
</dbReference>
<dbReference type="EMBL" id="JANKHO010003930">
    <property type="protein sequence ID" value="KAJ3480004.1"/>
    <property type="molecule type" value="Genomic_DNA"/>
</dbReference>
<evidence type="ECO:0000313" key="2">
    <source>
        <dbReference type="EMBL" id="KAJ3480004.1"/>
    </source>
</evidence>
<evidence type="ECO:0000313" key="3">
    <source>
        <dbReference type="Proteomes" id="UP001148786"/>
    </source>
</evidence>
<evidence type="ECO:0000256" key="1">
    <source>
        <dbReference type="SAM" id="MobiDB-lite"/>
    </source>
</evidence>
<keyword evidence="3" id="KW-1185">Reference proteome</keyword>
<reference evidence="2" key="1">
    <citation type="submission" date="2022-07" db="EMBL/GenBank/DDBJ databases">
        <title>Genome Sequence of Agrocybe chaxingu.</title>
        <authorList>
            <person name="Buettner E."/>
        </authorList>
    </citation>
    <scope>NUCLEOTIDE SEQUENCE</scope>
    <source>
        <strain evidence="2">MP-N11</strain>
    </source>
</reference>
<proteinExistence type="predicted"/>
<comment type="caution">
    <text evidence="2">The sequence shown here is derived from an EMBL/GenBank/DDBJ whole genome shotgun (WGS) entry which is preliminary data.</text>
</comment>
<accession>A0A9W8JQR4</accession>
<sequence length="147" mass="16243">MHEIEMVRIQAKWVKYEYKQKKDEGDRTACLEELRLQIQLAQAMSNQTSTASVVAPPPATPAPVTPTPAAVGNYQAVINPTTPAPHAPLGNYNETQIEPSSNAANPTYSTFNKDDEDIYEDVPNNYPLSSSPYVYGENVAPQAVHYY</sequence>
<feature type="compositionally biased region" description="Polar residues" evidence="1">
    <location>
        <begin position="92"/>
        <end position="106"/>
    </location>
</feature>